<protein>
    <recommendedName>
        <fullName evidence="3">DUF883 domain-containing protein</fullName>
    </recommendedName>
</protein>
<gene>
    <name evidence="2" type="ORF">LCGC14_0154570</name>
</gene>
<evidence type="ECO:0000256" key="1">
    <source>
        <dbReference type="SAM" id="MobiDB-lite"/>
    </source>
</evidence>
<sequence>MIDQGNQTNTGPGSPHPDTQSETLTAEKLKQQGHESVHEVGEVVQQQAEDYYTQQRDNAAEQTQKLTGVLQKMADEFDQQQQPFFSKQARKFADTTERFSHNLRDKDLRSVCSEAQSFSRREPALFVGGLIAAGFLVSRFLRSSSHHTHTADATTEGHHLNPSPNYTAGSPMQGSTPSMPPTGSAPKPTTPGTPSTSLSDGPSHGRGGVNEQGTSERF</sequence>
<organism evidence="2">
    <name type="scientific">marine sediment metagenome</name>
    <dbReference type="NCBI Taxonomy" id="412755"/>
    <lineage>
        <taxon>unclassified sequences</taxon>
        <taxon>metagenomes</taxon>
        <taxon>ecological metagenomes</taxon>
    </lineage>
</organism>
<name>A0A0F9UX81_9ZZZZ</name>
<comment type="caution">
    <text evidence="2">The sequence shown here is derived from an EMBL/GenBank/DDBJ whole genome shotgun (WGS) entry which is preliminary data.</text>
</comment>
<feature type="compositionally biased region" description="Low complexity" evidence="1">
    <location>
        <begin position="181"/>
        <end position="202"/>
    </location>
</feature>
<dbReference type="EMBL" id="LAZR01000056">
    <property type="protein sequence ID" value="KKN97645.1"/>
    <property type="molecule type" value="Genomic_DNA"/>
</dbReference>
<accession>A0A0F9UX81</accession>
<feature type="region of interest" description="Disordered" evidence="1">
    <location>
        <begin position="148"/>
        <end position="218"/>
    </location>
</feature>
<reference evidence="2" key="1">
    <citation type="journal article" date="2015" name="Nature">
        <title>Complex archaea that bridge the gap between prokaryotes and eukaryotes.</title>
        <authorList>
            <person name="Spang A."/>
            <person name="Saw J.H."/>
            <person name="Jorgensen S.L."/>
            <person name="Zaremba-Niedzwiedzka K."/>
            <person name="Martijn J."/>
            <person name="Lind A.E."/>
            <person name="van Eijk R."/>
            <person name="Schleper C."/>
            <person name="Guy L."/>
            <person name="Ettema T.J."/>
        </authorList>
    </citation>
    <scope>NUCLEOTIDE SEQUENCE</scope>
</reference>
<evidence type="ECO:0008006" key="3">
    <source>
        <dbReference type="Google" id="ProtNLM"/>
    </source>
</evidence>
<feature type="region of interest" description="Disordered" evidence="1">
    <location>
        <begin position="1"/>
        <end position="43"/>
    </location>
</feature>
<dbReference type="AlphaFoldDB" id="A0A0F9UX81"/>
<feature type="compositionally biased region" description="Basic and acidic residues" evidence="1">
    <location>
        <begin position="25"/>
        <end position="41"/>
    </location>
</feature>
<evidence type="ECO:0000313" key="2">
    <source>
        <dbReference type="EMBL" id="KKN97645.1"/>
    </source>
</evidence>
<proteinExistence type="predicted"/>
<feature type="compositionally biased region" description="Polar residues" evidence="1">
    <location>
        <begin position="162"/>
        <end position="177"/>
    </location>
</feature>
<feature type="compositionally biased region" description="Polar residues" evidence="1">
    <location>
        <begin position="1"/>
        <end position="24"/>
    </location>
</feature>